<protein>
    <submittedName>
        <fullName evidence="1">Uncharacterized protein</fullName>
    </submittedName>
</protein>
<name>A0ABQ1B8T3_9EURO</name>
<sequence>MANTLGYEVIPQAIPKDLAQKAANALLKQPKLAREKYDAFEIPPICLAIRDEFIKNTDKNALVRIFHPKPVPSQPDHIFAGIFRETEADPKKLKTAEKGEIYATIALTPLSSLNGWYTFYEGSRANQSVPDDSTPTAALSLEVGDVVVNASVTE</sequence>
<organism evidence="1 2">
    <name type="scientific">Aspergillus udagawae</name>
    <dbReference type="NCBI Taxonomy" id="91492"/>
    <lineage>
        <taxon>Eukaryota</taxon>
        <taxon>Fungi</taxon>
        <taxon>Dikarya</taxon>
        <taxon>Ascomycota</taxon>
        <taxon>Pezizomycotina</taxon>
        <taxon>Eurotiomycetes</taxon>
        <taxon>Eurotiomycetidae</taxon>
        <taxon>Eurotiales</taxon>
        <taxon>Aspergillaceae</taxon>
        <taxon>Aspergillus</taxon>
        <taxon>Aspergillus subgen. Fumigati</taxon>
    </lineage>
</organism>
<reference evidence="1 2" key="1">
    <citation type="submission" date="2020-01" db="EMBL/GenBank/DDBJ databases">
        <title>Draft genome sequence of Aspergillus udagawae IFM 53868.</title>
        <authorList>
            <person name="Takahashi H."/>
            <person name="Yaguchi T."/>
        </authorList>
    </citation>
    <scope>NUCLEOTIDE SEQUENCE [LARGE SCALE GENOMIC DNA]</scope>
    <source>
        <strain evidence="1 2">IFM 53868</strain>
    </source>
</reference>
<comment type="caution">
    <text evidence="1">The sequence shown here is derived from an EMBL/GenBank/DDBJ whole genome shotgun (WGS) entry which is preliminary data.</text>
</comment>
<evidence type="ECO:0000313" key="1">
    <source>
        <dbReference type="EMBL" id="GFF96249.1"/>
    </source>
</evidence>
<accession>A0ABQ1B8T3</accession>
<proteinExistence type="predicted"/>
<gene>
    <name evidence="1" type="ORF">IFM53868_08442</name>
</gene>
<evidence type="ECO:0000313" key="2">
    <source>
        <dbReference type="Proteomes" id="UP000465266"/>
    </source>
</evidence>
<dbReference type="EMBL" id="BLKG01000125">
    <property type="protein sequence ID" value="GFF96249.1"/>
    <property type="molecule type" value="Genomic_DNA"/>
</dbReference>
<dbReference type="Proteomes" id="UP000465266">
    <property type="component" value="Unassembled WGS sequence"/>
</dbReference>
<keyword evidence="2" id="KW-1185">Reference proteome</keyword>